<feature type="non-terminal residue" evidence="5">
    <location>
        <position position="1"/>
    </location>
</feature>
<evidence type="ECO:0000256" key="3">
    <source>
        <dbReference type="ARBA" id="ARBA00023012"/>
    </source>
</evidence>
<organism evidence="5 6">
    <name type="scientific">Tumidithrix elongata BACA0141</name>
    <dbReference type="NCBI Taxonomy" id="2716417"/>
    <lineage>
        <taxon>Bacteria</taxon>
        <taxon>Bacillati</taxon>
        <taxon>Cyanobacteriota</taxon>
        <taxon>Cyanophyceae</taxon>
        <taxon>Pseudanabaenales</taxon>
        <taxon>Pseudanabaenaceae</taxon>
        <taxon>Tumidithrix</taxon>
        <taxon>Tumidithrix elongata</taxon>
    </lineage>
</organism>
<dbReference type="InterPro" id="IPR036890">
    <property type="entry name" value="HATPase_C_sf"/>
</dbReference>
<dbReference type="SUPFAM" id="SSF55874">
    <property type="entry name" value="ATPase domain of HSP90 chaperone/DNA topoisomerase II/histidine kinase"/>
    <property type="match status" value="1"/>
</dbReference>
<feature type="domain" description="Histidine kinase/HSP90-like ATPase" evidence="4">
    <location>
        <begin position="22"/>
        <end position="64"/>
    </location>
</feature>
<comment type="caution">
    <text evidence="5">The sequence shown here is derived from an EMBL/GenBank/DDBJ whole genome shotgun (WGS) entry which is preliminary data.</text>
</comment>
<proteinExistence type="predicted"/>
<dbReference type="GO" id="GO:0000160">
    <property type="term" value="P:phosphorelay signal transduction system"/>
    <property type="evidence" value="ECO:0007669"/>
    <property type="project" value="UniProtKB-KW"/>
</dbReference>
<evidence type="ECO:0000256" key="1">
    <source>
        <dbReference type="ARBA" id="ARBA00022679"/>
    </source>
</evidence>
<keyword evidence="2" id="KW-0418">Kinase</keyword>
<keyword evidence="1" id="KW-0808">Transferase</keyword>
<dbReference type="Pfam" id="PF02518">
    <property type="entry name" value="HATPase_c"/>
    <property type="match status" value="1"/>
</dbReference>
<evidence type="ECO:0000313" key="6">
    <source>
        <dbReference type="Proteomes" id="UP001333818"/>
    </source>
</evidence>
<dbReference type="GO" id="GO:0005524">
    <property type="term" value="F:ATP binding"/>
    <property type="evidence" value="ECO:0007669"/>
    <property type="project" value="UniProtKB-KW"/>
</dbReference>
<keyword evidence="5" id="KW-0547">Nucleotide-binding</keyword>
<keyword evidence="5" id="KW-0067">ATP-binding</keyword>
<gene>
    <name evidence="5" type="ORF">V2H45_17715</name>
</gene>
<evidence type="ECO:0000313" key="5">
    <source>
        <dbReference type="EMBL" id="MEE3718581.1"/>
    </source>
</evidence>
<dbReference type="InterPro" id="IPR003594">
    <property type="entry name" value="HATPase_dom"/>
</dbReference>
<dbReference type="InterPro" id="IPR050482">
    <property type="entry name" value="Sensor_HK_TwoCompSys"/>
</dbReference>
<dbReference type="PANTHER" id="PTHR24421">
    <property type="entry name" value="NITRATE/NITRITE SENSOR PROTEIN NARX-RELATED"/>
    <property type="match status" value="1"/>
</dbReference>
<protein>
    <submittedName>
        <fullName evidence="5">ATP-binding protein</fullName>
    </submittedName>
</protein>
<dbReference type="RefSeq" id="WP_330485015.1">
    <property type="nucleotide sequence ID" value="NZ_JAZBJZ010000084.1"/>
</dbReference>
<reference evidence="5" key="1">
    <citation type="submission" date="2024-01" db="EMBL/GenBank/DDBJ databases">
        <title>Bank of Algae and Cyanobacteria of the Azores (BACA) strain genomes.</title>
        <authorList>
            <person name="Luz R."/>
            <person name="Cordeiro R."/>
            <person name="Fonseca A."/>
            <person name="Goncalves V."/>
        </authorList>
    </citation>
    <scope>NUCLEOTIDE SEQUENCE</scope>
    <source>
        <strain evidence="5">BACA0141</strain>
    </source>
</reference>
<accession>A0AAW9Q7H9</accession>
<evidence type="ECO:0000259" key="4">
    <source>
        <dbReference type="Pfam" id="PF02518"/>
    </source>
</evidence>
<keyword evidence="6" id="KW-1185">Reference proteome</keyword>
<dbReference type="AlphaFoldDB" id="A0AAW9Q7H9"/>
<evidence type="ECO:0000256" key="2">
    <source>
        <dbReference type="ARBA" id="ARBA00022777"/>
    </source>
</evidence>
<name>A0AAW9Q7H9_9CYAN</name>
<sequence>IFLKSLPTLVCIFRDAHNGIGFDRERSHSGFGLRNMQERVQSLGGQFYLTSQPDRGTQIKIFIPM</sequence>
<dbReference type="Proteomes" id="UP001333818">
    <property type="component" value="Unassembled WGS sequence"/>
</dbReference>
<dbReference type="EMBL" id="JAZBJZ010000084">
    <property type="protein sequence ID" value="MEE3718581.1"/>
    <property type="molecule type" value="Genomic_DNA"/>
</dbReference>
<dbReference type="GO" id="GO:0016301">
    <property type="term" value="F:kinase activity"/>
    <property type="evidence" value="ECO:0007669"/>
    <property type="project" value="UniProtKB-KW"/>
</dbReference>
<keyword evidence="3" id="KW-0902">Two-component regulatory system</keyword>
<dbReference type="Gene3D" id="3.30.565.10">
    <property type="entry name" value="Histidine kinase-like ATPase, C-terminal domain"/>
    <property type="match status" value="1"/>
</dbReference>